<dbReference type="EMBL" id="DXGH01000071">
    <property type="protein sequence ID" value="HIW82333.1"/>
    <property type="molecule type" value="Genomic_DNA"/>
</dbReference>
<evidence type="ECO:0000259" key="2">
    <source>
        <dbReference type="Pfam" id="PF12392"/>
    </source>
</evidence>
<dbReference type="PANTHER" id="PTHR30217">
    <property type="entry name" value="PEPTIDASE U32 FAMILY"/>
    <property type="match status" value="1"/>
</dbReference>
<evidence type="ECO:0000313" key="4">
    <source>
        <dbReference type="Proteomes" id="UP000824265"/>
    </source>
</evidence>
<name>A0A9D1UCM1_9FIRM</name>
<reference evidence="3" key="2">
    <citation type="submission" date="2021-04" db="EMBL/GenBank/DDBJ databases">
        <authorList>
            <person name="Gilroy R."/>
        </authorList>
    </citation>
    <scope>NUCLEOTIDE SEQUENCE</scope>
    <source>
        <strain evidence="3">CHK195-6426</strain>
    </source>
</reference>
<reference evidence="3" key="1">
    <citation type="journal article" date="2021" name="PeerJ">
        <title>Extensive microbial diversity within the chicken gut microbiome revealed by metagenomics and culture.</title>
        <authorList>
            <person name="Gilroy R."/>
            <person name="Ravi A."/>
            <person name="Getino M."/>
            <person name="Pursley I."/>
            <person name="Horton D.L."/>
            <person name="Alikhan N.F."/>
            <person name="Baker D."/>
            <person name="Gharbi K."/>
            <person name="Hall N."/>
            <person name="Watson M."/>
            <person name="Adriaenssens E.M."/>
            <person name="Foster-Nyarko E."/>
            <person name="Jarju S."/>
            <person name="Secka A."/>
            <person name="Antonio M."/>
            <person name="Oren A."/>
            <person name="Chaudhuri R.R."/>
            <person name="La Ragione R."/>
            <person name="Hildebrand F."/>
            <person name="Pallen M.J."/>
        </authorList>
    </citation>
    <scope>NUCLEOTIDE SEQUENCE</scope>
    <source>
        <strain evidence="3">CHK195-6426</strain>
    </source>
</reference>
<dbReference type="Proteomes" id="UP000824265">
    <property type="component" value="Unassembled WGS sequence"/>
</dbReference>
<dbReference type="Pfam" id="PF12392">
    <property type="entry name" value="DUF3656"/>
    <property type="match status" value="1"/>
</dbReference>
<dbReference type="InterPro" id="IPR051454">
    <property type="entry name" value="RNA/ubiquinone_mod_enzymes"/>
</dbReference>
<feature type="region of interest" description="Disordered" evidence="1">
    <location>
        <begin position="783"/>
        <end position="803"/>
    </location>
</feature>
<comment type="caution">
    <text evidence="3">The sequence shown here is derived from an EMBL/GenBank/DDBJ whole genome shotgun (WGS) entry which is preliminary data.</text>
</comment>
<protein>
    <submittedName>
        <fullName evidence="3">U32 family peptidase</fullName>
    </submittedName>
</protein>
<evidence type="ECO:0000313" key="3">
    <source>
        <dbReference type="EMBL" id="HIW82333.1"/>
    </source>
</evidence>
<dbReference type="PANTHER" id="PTHR30217:SF10">
    <property type="entry name" value="23S RRNA 5-HYDROXYCYTIDINE C2501 SYNTHASE"/>
    <property type="match status" value="1"/>
</dbReference>
<dbReference type="Pfam" id="PF01136">
    <property type="entry name" value="Peptidase_U32"/>
    <property type="match status" value="1"/>
</dbReference>
<dbReference type="InterPro" id="IPR020988">
    <property type="entry name" value="Pept_U32_collagenase"/>
</dbReference>
<sequence length="803" mass="89388">MDRGGQFPEKKVELLAPAGSAEAFYGAVHAGADAVYLGGARFGARAYADNFTEAELTACIRYAHLFGRKVYLTVNTLMKEAEMEELFDYLLPFYEAGLDGVIVQDIGALSYIREHFPALELHISTQMSITGSYGADLMKKMGACRVVPARELSLEELKALKESSGLALETFIHGAMCYCYSGQCLFSSILGGRSGNRGRCAQPCRLPYAVQTKEGCSQVCYPLSLKDMCTIEFLPELIAAGIDSFKIEGRMKKPEYAAGVTAIYRKYIDLCYEISKKGGDYKVSPRDMEALSSLYIRTGRQEGYYHRRNGREMVTLQSPAYGGTDQALLSEIRRKWIDAPFQMPVLISAIFETGKPACVTFSCGDTTVEVQGEVVQSAQKHPITRENIEKQLGKLGDSSFYAVSKTESGIPPEEPAMEIRLSPDAFYPLKQINELRRKAVQQLEEAVLKKRGYAAAERMVKLPEQKQIAAAWRSQAKSPLPEGASLASPGLSVSVSTQKQLEKLAGETQGVSRLYVNGDLLFGAAGRRHPKEESGSSPEQVLSLCRQLKNDSEIFISLPPILRREDHSYLETMLELAREYEEIFSGFQVRSLEALGFLMQNHDHAGGHSRWQGKVFTDAGIYCFNHWSLEALVKETALDGFCVPYELNAKDQRTLVSFADSLGIRCEKPIYGHIPLMVTANCVSKTTTGCVKGREETVWLLDRYGKHFPVAQNCVHCFNLIYNSVPLSLHREISRQLENSPSREMDKWMGGCDFRLDFTIEKGEEALQILRYFEELLQGNLSSPADTPPFGTYTTGHEKRGVL</sequence>
<gene>
    <name evidence="3" type="ORF">H9742_12585</name>
</gene>
<dbReference type="InterPro" id="IPR001539">
    <property type="entry name" value="Peptidase_U32"/>
</dbReference>
<proteinExistence type="predicted"/>
<evidence type="ECO:0000256" key="1">
    <source>
        <dbReference type="SAM" id="MobiDB-lite"/>
    </source>
</evidence>
<feature type="domain" description="Peptidase U32 collagenase" evidence="2">
    <location>
        <begin position="324"/>
        <end position="447"/>
    </location>
</feature>
<organism evidence="3 4">
    <name type="scientific">Candidatus Acetatifactor stercoripullorum</name>
    <dbReference type="NCBI Taxonomy" id="2838414"/>
    <lineage>
        <taxon>Bacteria</taxon>
        <taxon>Bacillati</taxon>
        <taxon>Bacillota</taxon>
        <taxon>Clostridia</taxon>
        <taxon>Lachnospirales</taxon>
        <taxon>Lachnospiraceae</taxon>
        <taxon>Acetatifactor</taxon>
    </lineage>
</organism>
<accession>A0A9D1UCM1</accession>
<dbReference type="AlphaFoldDB" id="A0A9D1UCM1"/>